<evidence type="ECO:0000313" key="2">
    <source>
        <dbReference type="EMBL" id="KAF0460396.1"/>
    </source>
</evidence>
<keyword evidence="1" id="KW-0732">Signal</keyword>
<protein>
    <submittedName>
        <fullName evidence="2">AraC family transcriptional regulator</fullName>
    </submittedName>
</protein>
<accession>A0A8H4A8H1</accession>
<organism evidence="2 3">
    <name type="scientific">Gigaspora margarita</name>
    <dbReference type="NCBI Taxonomy" id="4874"/>
    <lineage>
        <taxon>Eukaryota</taxon>
        <taxon>Fungi</taxon>
        <taxon>Fungi incertae sedis</taxon>
        <taxon>Mucoromycota</taxon>
        <taxon>Glomeromycotina</taxon>
        <taxon>Glomeromycetes</taxon>
        <taxon>Diversisporales</taxon>
        <taxon>Gigasporaceae</taxon>
        <taxon>Gigaspora</taxon>
    </lineage>
</organism>
<dbReference type="AlphaFoldDB" id="A0A8H4A8H1"/>
<dbReference type="Gene3D" id="2.60.120.260">
    <property type="entry name" value="Galactose-binding domain-like"/>
    <property type="match status" value="1"/>
</dbReference>
<gene>
    <name evidence="2" type="ORF">F8M41_000598</name>
</gene>
<name>A0A8H4A8H1_GIGMA</name>
<dbReference type="OrthoDB" id="2434837at2759"/>
<feature type="chain" id="PRO_5034053448" evidence="1">
    <location>
        <begin position="16"/>
        <end position="226"/>
    </location>
</feature>
<evidence type="ECO:0000256" key="1">
    <source>
        <dbReference type="SAM" id="SignalP"/>
    </source>
</evidence>
<keyword evidence="3" id="KW-1185">Reference proteome</keyword>
<comment type="caution">
    <text evidence="2">The sequence shown here is derived from an EMBL/GenBank/DDBJ whole genome shotgun (WGS) entry which is preliminary data.</text>
</comment>
<sequence>MYLFIFFFLFSSVVAEISYNLPGRNQNSIDFLIFYIHRLNKPFLLGGWFRAGSNPSFYYMGVDSAVFYGNASGTSGFINFNPVYETNLTPDTFGTMMQAFIPQGFLNKRVQLTCFVKYTNVTDYAGMWMRVDTNTTQTLDNMSNRPLKGTGDWTKCVSVLDVHQDAVNLAFGVLLSNAGQVWFNQFEFTIVDNNTQTTSLYVGDLSQPLNTTGEINNPINLFGPNN</sequence>
<feature type="signal peptide" evidence="1">
    <location>
        <begin position="1"/>
        <end position="15"/>
    </location>
</feature>
<proteinExistence type="predicted"/>
<evidence type="ECO:0000313" key="3">
    <source>
        <dbReference type="Proteomes" id="UP000439903"/>
    </source>
</evidence>
<reference evidence="2 3" key="1">
    <citation type="journal article" date="2019" name="Environ. Microbiol.">
        <title>At the nexus of three kingdoms: the genome of the mycorrhizal fungus Gigaspora margarita provides insights into plant, endobacterial and fungal interactions.</title>
        <authorList>
            <person name="Venice F."/>
            <person name="Ghignone S."/>
            <person name="Salvioli di Fossalunga A."/>
            <person name="Amselem J."/>
            <person name="Novero M."/>
            <person name="Xianan X."/>
            <person name="Sedzielewska Toro K."/>
            <person name="Morin E."/>
            <person name="Lipzen A."/>
            <person name="Grigoriev I.V."/>
            <person name="Henrissat B."/>
            <person name="Martin F.M."/>
            <person name="Bonfante P."/>
        </authorList>
    </citation>
    <scope>NUCLEOTIDE SEQUENCE [LARGE SCALE GENOMIC DNA]</scope>
    <source>
        <strain evidence="2 3">BEG34</strain>
    </source>
</reference>
<dbReference type="Proteomes" id="UP000439903">
    <property type="component" value="Unassembled WGS sequence"/>
</dbReference>
<dbReference type="EMBL" id="WTPW01001045">
    <property type="protein sequence ID" value="KAF0460396.1"/>
    <property type="molecule type" value="Genomic_DNA"/>
</dbReference>